<evidence type="ECO:0000256" key="1">
    <source>
        <dbReference type="SAM" id="Phobius"/>
    </source>
</evidence>
<dbReference type="InterPro" id="IPR052529">
    <property type="entry name" value="Bact_Transport_Assoc"/>
</dbReference>
<name>A0ABT5WM43_9SPHN</name>
<keyword evidence="1" id="KW-1133">Transmembrane helix</keyword>
<evidence type="ECO:0000259" key="2">
    <source>
        <dbReference type="Pfam" id="PF04235"/>
    </source>
</evidence>
<gene>
    <name evidence="3" type="ORF">PYV00_05170</name>
</gene>
<evidence type="ECO:0000313" key="3">
    <source>
        <dbReference type="EMBL" id="MDE8651106.1"/>
    </source>
</evidence>
<organism evidence="3 4">
    <name type="scientific">Novosphingobium album</name>
    <name type="common">ex Liu et al. 2023</name>
    <dbReference type="NCBI Taxonomy" id="3031130"/>
    <lineage>
        <taxon>Bacteria</taxon>
        <taxon>Pseudomonadati</taxon>
        <taxon>Pseudomonadota</taxon>
        <taxon>Alphaproteobacteria</taxon>
        <taxon>Sphingomonadales</taxon>
        <taxon>Sphingomonadaceae</taxon>
        <taxon>Novosphingobium</taxon>
    </lineage>
</organism>
<feature type="transmembrane region" description="Helical" evidence="1">
    <location>
        <begin position="150"/>
        <end position="174"/>
    </location>
</feature>
<sequence length="408" mass="44160">MTAGEPAPAGPAPGKDRIEALDALRGFALFGILLANLPYWAGLPFASPEELKALAGRIDLQAFSAFFNFVLDGKFYTLFSLLFGLGFALQLDRLERRGADGLRIFRRRMAALLLIGCLHIFLIWDGDILTLYAALGFALPLFRRTSDRALLVWALAFLFGVPVAGVALCAAAGIEPGAPLFALASAITAAQGIDNAKIAPIAFVGHGGWHEFVVWQSTGWAYNYGERLDNWRIAKVLGTMLLGMLAGRYLLRGQLLENRRLLWIVLVGGLVIGVPANLAYAHLPPHSQASWSSLIGTAPQGLAYGAAFLLAWPHARAVLGLLSPVGRMALTNYLTQSVVGDLIFYGIGLGMMGRIEILFVYAIALVLYAGQILLSRWWLARRRQGPMEALWRRMTYGAPSGEGAPLAA</sequence>
<proteinExistence type="predicted"/>
<dbReference type="Pfam" id="PF04235">
    <property type="entry name" value="DUF418"/>
    <property type="match status" value="1"/>
</dbReference>
<dbReference type="PANTHER" id="PTHR30590:SF2">
    <property type="entry name" value="INNER MEMBRANE PROTEIN"/>
    <property type="match status" value="1"/>
</dbReference>
<feature type="transmembrane region" description="Helical" evidence="1">
    <location>
        <begin position="333"/>
        <end position="352"/>
    </location>
</feature>
<feature type="transmembrane region" description="Helical" evidence="1">
    <location>
        <begin position="358"/>
        <end position="379"/>
    </location>
</feature>
<accession>A0ABT5WM43</accession>
<comment type="caution">
    <text evidence="3">The sequence shown here is derived from an EMBL/GenBank/DDBJ whole genome shotgun (WGS) entry which is preliminary data.</text>
</comment>
<dbReference type="PANTHER" id="PTHR30590">
    <property type="entry name" value="INNER MEMBRANE PROTEIN"/>
    <property type="match status" value="1"/>
</dbReference>
<feature type="transmembrane region" description="Helical" evidence="1">
    <location>
        <begin position="23"/>
        <end position="41"/>
    </location>
</feature>
<feature type="domain" description="DUF418" evidence="2">
    <location>
        <begin position="255"/>
        <end position="397"/>
    </location>
</feature>
<evidence type="ECO:0000313" key="4">
    <source>
        <dbReference type="Proteomes" id="UP001216253"/>
    </source>
</evidence>
<dbReference type="EMBL" id="JARESE010000015">
    <property type="protein sequence ID" value="MDE8651106.1"/>
    <property type="molecule type" value="Genomic_DNA"/>
</dbReference>
<feature type="transmembrane region" description="Helical" evidence="1">
    <location>
        <begin position="75"/>
        <end position="92"/>
    </location>
</feature>
<dbReference type="InterPro" id="IPR007349">
    <property type="entry name" value="DUF418"/>
</dbReference>
<dbReference type="Proteomes" id="UP001216253">
    <property type="component" value="Unassembled WGS sequence"/>
</dbReference>
<feature type="transmembrane region" description="Helical" evidence="1">
    <location>
        <begin position="263"/>
        <end position="283"/>
    </location>
</feature>
<keyword evidence="1" id="KW-0472">Membrane</keyword>
<protein>
    <submittedName>
        <fullName evidence="3">DUF418 domain-containing protein</fullName>
    </submittedName>
</protein>
<keyword evidence="4" id="KW-1185">Reference proteome</keyword>
<keyword evidence="1" id="KW-0812">Transmembrane</keyword>
<reference evidence="3 4" key="1">
    <citation type="submission" date="2023-03" db="EMBL/GenBank/DDBJ databases">
        <title>NovoSphingobium album sp. nov. isolated from polycyclic aromatic hydrocarbons- and heavy-metal polluted soil.</title>
        <authorList>
            <person name="Liu Z."/>
            <person name="Wang K."/>
        </authorList>
    </citation>
    <scope>NUCLEOTIDE SEQUENCE [LARGE SCALE GENOMIC DNA]</scope>
    <source>
        <strain evidence="3 4">H3SJ31-1</strain>
    </source>
</reference>